<evidence type="ECO:0000259" key="1">
    <source>
        <dbReference type="Pfam" id="PF07727"/>
    </source>
</evidence>
<dbReference type="AlphaFoldDB" id="A0A151S4X0"/>
<dbReference type="STRING" id="3821.A0A151S4X0"/>
<dbReference type="Proteomes" id="UP000075243">
    <property type="component" value="Unassembled WGS sequence"/>
</dbReference>
<sequence>MKEEMKSLHDNHTWKLIKKPLGFRVVNCKWLFKKKEGIQGVEPARYKTRLVACRFTQKEGVDFNEVFSPTVKNFHAYLKN</sequence>
<keyword evidence="3" id="KW-1185">Reference proteome</keyword>
<dbReference type="Pfam" id="PF07727">
    <property type="entry name" value="RVT_2"/>
    <property type="match status" value="1"/>
</dbReference>
<protein>
    <submittedName>
        <fullName evidence="2">Retrovirus-related Pol polyprotein from transposon TNT 1-94</fullName>
    </submittedName>
</protein>
<dbReference type="Gramene" id="C.cajan_29066.t">
    <property type="protein sequence ID" value="C.cajan_29066.t.cds1"/>
    <property type="gene ID" value="C.cajan_29066"/>
</dbReference>
<accession>A0A151S4X0</accession>
<reference evidence="2" key="1">
    <citation type="journal article" date="2012" name="Nat. Biotechnol.">
        <title>Draft genome sequence of pigeonpea (Cajanus cajan), an orphan legume crop of resource-poor farmers.</title>
        <authorList>
            <person name="Varshney R.K."/>
            <person name="Chen W."/>
            <person name="Li Y."/>
            <person name="Bharti A.K."/>
            <person name="Saxena R.K."/>
            <person name="Schlueter J.A."/>
            <person name="Donoghue M.T."/>
            <person name="Azam S."/>
            <person name="Fan G."/>
            <person name="Whaley A.M."/>
            <person name="Farmer A.D."/>
            <person name="Sheridan J."/>
            <person name="Iwata A."/>
            <person name="Tuteja R."/>
            <person name="Penmetsa R.V."/>
            <person name="Wu W."/>
            <person name="Upadhyaya H.D."/>
            <person name="Yang S.P."/>
            <person name="Shah T."/>
            <person name="Saxena K.B."/>
            <person name="Michael T."/>
            <person name="McCombie W.R."/>
            <person name="Yang B."/>
            <person name="Zhang G."/>
            <person name="Yang H."/>
            <person name="Wang J."/>
            <person name="Spillane C."/>
            <person name="Cook D.R."/>
            <person name="May G.D."/>
            <person name="Xu X."/>
            <person name="Jackson S.A."/>
        </authorList>
    </citation>
    <scope>NUCLEOTIDE SEQUENCE [LARGE SCALE GENOMIC DNA]</scope>
</reference>
<name>A0A151S4X0_CAJCA</name>
<gene>
    <name evidence="2" type="ORF">KK1_028435</name>
</gene>
<feature type="domain" description="Reverse transcriptase Ty1/copia-type" evidence="1">
    <location>
        <begin position="11"/>
        <end position="72"/>
    </location>
</feature>
<organism evidence="2 3">
    <name type="scientific">Cajanus cajan</name>
    <name type="common">Pigeon pea</name>
    <name type="synonym">Cajanus indicus</name>
    <dbReference type="NCBI Taxonomy" id="3821"/>
    <lineage>
        <taxon>Eukaryota</taxon>
        <taxon>Viridiplantae</taxon>
        <taxon>Streptophyta</taxon>
        <taxon>Embryophyta</taxon>
        <taxon>Tracheophyta</taxon>
        <taxon>Spermatophyta</taxon>
        <taxon>Magnoliopsida</taxon>
        <taxon>eudicotyledons</taxon>
        <taxon>Gunneridae</taxon>
        <taxon>Pentapetalae</taxon>
        <taxon>rosids</taxon>
        <taxon>fabids</taxon>
        <taxon>Fabales</taxon>
        <taxon>Fabaceae</taxon>
        <taxon>Papilionoideae</taxon>
        <taxon>50 kb inversion clade</taxon>
        <taxon>NPAAA clade</taxon>
        <taxon>indigoferoid/millettioid clade</taxon>
        <taxon>Phaseoleae</taxon>
        <taxon>Cajanus</taxon>
    </lineage>
</organism>
<dbReference type="EMBL" id="KQ483468">
    <property type="protein sequence ID" value="KYP49839.1"/>
    <property type="molecule type" value="Genomic_DNA"/>
</dbReference>
<dbReference type="InterPro" id="IPR013103">
    <property type="entry name" value="RVT_2"/>
</dbReference>
<evidence type="ECO:0000313" key="3">
    <source>
        <dbReference type="Proteomes" id="UP000075243"/>
    </source>
</evidence>
<evidence type="ECO:0000313" key="2">
    <source>
        <dbReference type="EMBL" id="KYP49839.1"/>
    </source>
</evidence>
<proteinExistence type="predicted"/>